<dbReference type="GO" id="GO:0003677">
    <property type="term" value="F:DNA binding"/>
    <property type="evidence" value="ECO:0007669"/>
    <property type="project" value="UniProtKB-KW"/>
</dbReference>
<dbReference type="AlphaFoldDB" id="A0AAU9E3J1"/>
<dbReference type="PANTHER" id="PTHR46558">
    <property type="entry name" value="TRACRIPTIONAL REGULATORY PROTEIN-RELATED-RELATED"/>
    <property type="match status" value="1"/>
</dbReference>
<dbReference type="SMART" id="SM00530">
    <property type="entry name" value="HTH_XRE"/>
    <property type="match status" value="1"/>
</dbReference>
<feature type="domain" description="HTH cro/C1-type" evidence="2">
    <location>
        <begin position="33"/>
        <end position="87"/>
    </location>
</feature>
<dbReference type="Pfam" id="PF01381">
    <property type="entry name" value="HTH_3"/>
    <property type="match status" value="1"/>
</dbReference>
<protein>
    <recommendedName>
        <fullName evidence="2">HTH cro/C1-type domain-containing protein</fullName>
    </recommendedName>
</protein>
<sequence length="89" mass="10041">MQWSNASKIIASNPEVKAELLKNELEYKLIEEVISARIEHNLTQKQLADLVGTKQSNISRFENGNANPSIEFLKKVALALNKKVEIHLV</sequence>
<evidence type="ECO:0000256" key="1">
    <source>
        <dbReference type="ARBA" id="ARBA00023125"/>
    </source>
</evidence>
<evidence type="ECO:0000259" key="2">
    <source>
        <dbReference type="PROSITE" id="PS50943"/>
    </source>
</evidence>
<dbReference type="KEGG" id="hprf:HLPR_15220"/>
<dbReference type="Gene3D" id="1.10.260.40">
    <property type="entry name" value="lambda repressor-like DNA-binding domains"/>
    <property type="match status" value="1"/>
</dbReference>
<dbReference type="EMBL" id="AP028654">
    <property type="protein sequence ID" value="BEP29191.1"/>
    <property type="molecule type" value="Genomic_DNA"/>
</dbReference>
<keyword evidence="1" id="KW-0238">DNA-binding</keyword>
<gene>
    <name evidence="3" type="ORF">HLPR_15220</name>
</gene>
<dbReference type="InterPro" id="IPR010982">
    <property type="entry name" value="Lambda_DNA-bd_dom_sf"/>
</dbReference>
<organism evidence="3 4">
    <name type="scientific">Helicovermis profundi</name>
    <dbReference type="NCBI Taxonomy" id="3065157"/>
    <lineage>
        <taxon>Bacteria</taxon>
        <taxon>Bacillati</taxon>
        <taxon>Bacillota</taxon>
        <taxon>Clostridia</taxon>
        <taxon>Helicovermis</taxon>
    </lineage>
</organism>
<reference evidence="3 4" key="1">
    <citation type="submission" date="2023-08" db="EMBL/GenBank/DDBJ databases">
        <title>Helicovermis profunda gen. nov., sp. nov., a novel mesophilic, fermentative bacterium within the Bacillota from a deep-sea hydrothermal vent chimney.</title>
        <authorList>
            <person name="Miyazaki U."/>
            <person name="Mizutani D."/>
            <person name="Hashimoto Y."/>
            <person name="Tame A."/>
            <person name="Sawayama S."/>
            <person name="Miyazaki J."/>
            <person name="Takai K."/>
            <person name="Nakagawa S."/>
        </authorList>
    </citation>
    <scope>NUCLEOTIDE SEQUENCE [LARGE SCALE GENOMIC DNA]</scope>
    <source>
        <strain evidence="3 4">S502</strain>
    </source>
</reference>
<proteinExistence type="predicted"/>
<dbReference type="SUPFAM" id="SSF47413">
    <property type="entry name" value="lambda repressor-like DNA-binding domains"/>
    <property type="match status" value="1"/>
</dbReference>
<accession>A0AAU9E3J1</accession>
<dbReference type="PANTHER" id="PTHR46558:SF4">
    <property type="entry name" value="DNA-BIDING PHAGE PROTEIN"/>
    <property type="match status" value="1"/>
</dbReference>
<name>A0AAU9E3J1_9FIRM</name>
<keyword evidence="4" id="KW-1185">Reference proteome</keyword>
<dbReference type="PROSITE" id="PS50943">
    <property type="entry name" value="HTH_CROC1"/>
    <property type="match status" value="1"/>
</dbReference>
<dbReference type="CDD" id="cd00093">
    <property type="entry name" value="HTH_XRE"/>
    <property type="match status" value="1"/>
</dbReference>
<evidence type="ECO:0000313" key="4">
    <source>
        <dbReference type="Proteomes" id="UP001321786"/>
    </source>
</evidence>
<dbReference type="Proteomes" id="UP001321786">
    <property type="component" value="Chromosome"/>
</dbReference>
<dbReference type="RefSeq" id="WP_338534855.1">
    <property type="nucleotide sequence ID" value="NZ_AP028654.1"/>
</dbReference>
<dbReference type="InterPro" id="IPR001387">
    <property type="entry name" value="Cro/C1-type_HTH"/>
</dbReference>
<evidence type="ECO:0000313" key="3">
    <source>
        <dbReference type="EMBL" id="BEP29191.1"/>
    </source>
</evidence>